<evidence type="ECO:0000256" key="1">
    <source>
        <dbReference type="SAM" id="MobiDB-lite"/>
    </source>
</evidence>
<dbReference type="Proteomes" id="UP001553161">
    <property type="component" value="Unassembled WGS sequence"/>
</dbReference>
<dbReference type="RefSeq" id="WP_366194097.1">
    <property type="nucleotide sequence ID" value="NZ_JBFBVU010000022.1"/>
</dbReference>
<evidence type="ECO:0000259" key="2">
    <source>
        <dbReference type="Pfam" id="PF19116"/>
    </source>
</evidence>
<dbReference type="InterPro" id="IPR043824">
    <property type="entry name" value="DUF5801"/>
</dbReference>
<sequence>MSEESLVISGPISLDETAGVQAGTNEIAVANLSTELSAALYTFLDANYLTGGAALGDPDNVSLLSGALSTPDGFDNLAWTDASGDPLTGTASTLKALDPTSGVYETVNLATDPADDNILIGTTTSGNIAFIAIIDTTSATSSDVFLMNFLAFEQADDTDPNDISSLLVNISVASSQVFDDFSDAPSGANDWLAFGDSAGGIQLLATSSPYEIDSDNGVDPDDQGNNSTVNSSNIGLGTNKQSVKVGDQLRLDLVTGTITGAALTAKLSHDADAITFDQYVVGVNQIQFGLVQTGGNAKNRVDVNVDGFFVDTSAQGGTSDAEFFHNSVEDGTNETPVVFDRVEVRNASDVVVASWDAGDGFDNSGDTAVNISIQGMTANVENVIQGYSIRVFSVTNMNRIEITNDSNGRRSLANKTFDIGAVEVSNIVGDTDPFLMNLVDDAPAQDASNAPLELFEDALAGGLPDTDGETEVASVSTDLNNVVNAGQDVPLTFGLSNDAAALAALDGLGLTSGGVAITHSVAIDVNPAGDDVLTAAAGGTTIYTVTVAEDGTATIDLINAMDHPQGLPNQSDDDEIVVDFTGVLHAEDAEGDDATFNTQALVGSIEDDAPTMNAGAAAPSLEVDESDFATNASASFAGIFTPAYGADGPAAGAPVTYALSVTDPSSGLTDTLTGQPVTLGLEGPDVVGRNGDGDEVLRISVNAAGLVTLDQSRAVVHPDAADPDDLVTMAAGKVALTGTAEDGDGDTDALPVDISTSFGFRDDGPTMNAGAAAPSLEVDESDFATNASA</sequence>
<feature type="compositionally biased region" description="Acidic residues" evidence="1">
    <location>
        <begin position="212"/>
        <end position="222"/>
    </location>
</feature>
<reference evidence="3 4" key="1">
    <citation type="submission" date="2024-07" db="EMBL/GenBank/DDBJ databases">
        <authorList>
            <person name="Kang M."/>
        </authorList>
    </citation>
    <scope>NUCLEOTIDE SEQUENCE [LARGE SCALE GENOMIC DNA]</scope>
    <source>
        <strain evidence="3 4">DFM31</strain>
    </source>
</reference>
<gene>
    <name evidence="3" type="ORF">AB0T83_15310</name>
</gene>
<feature type="non-terminal residue" evidence="3">
    <location>
        <position position="789"/>
    </location>
</feature>
<dbReference type="Pfam" id="PF19116">
    <property type="entry name" value="DUF5801"/>
    <property type="match status" value="1"/>
</dbReference>
<name>A0ABV3L9H6_9RHOB</name>
<evidence type="ECO:0000313" key="3">
    <source>
        <dbReference type="EMBL" id="MEV8468142.1"/>
    </source>
</evidence>
<evidence type="ECO:0000313" key="4">
    <source>
        <dbReference type="Proteomes" id="UP001553161"/>
    </source>
</evidence>
<accession>A0ABV3L9H6</accession>
<feature type="region of interest" description="Disordered" evidence="1">
    <location>
        <begin position="212"/>
        <end position="234"/>
    </location>
</feature>
<keyword evidence="4" id="KW-1185">Reference proteome</keyword>
<protein>
    <submittedName>
        <fullName evidence="3">DUF5801 repeats-in-toxin domain-containing protein</fullName>
    </submittedName>
</protein>
<dbReference type="EMBL" id="JBFBVU010000022">
    <property type="protein sequence ID" value="MEV8468142.1"/>
    <property type="molecule type" value="Genomic_DNA"/>
</dbReference>
<organism evidence="3 4">
    <name type="scientific">Meridianimarinicoccus marinus</name>
    <dbReference type="NCBI Taxonomy" id="3231483"/>
    <lineage>
        <taxon>Bacteria</taxon>
        <taxon>Pseudomonadati</taxon>
        <taxon>Pseudomonadota</taxon>
        <taxon>Alphaproteobacteria</taxon>
        <taxon>Rhodobacterales</taxon>
        <taxon>Paracoccaceae</taxon>
        <taxon>Meridianimarinicoccus</taxon>
    </lineage>
</organism>
<comment type="caution">
    <text evidence="3">The sequence shown here is derived from an EMBL/GenBank/DDBJ whole genome shotgun (WGS) entry which is preliminary data.</text>
</comment>
<feature type="domain" description="DUF5801" evidence="2">
    <location>
        <begin position="621"/>
        <end position="755"/>
    </location>
</feature>
<proteinExistence type="predicted"/>
<feature type="compositionally biased region" description="Polar residues" evidence="1">
    <location>
        <begin position="223"/>
        <end position="234"/>
    </location>
</feature>